<organism evidence="1">
    <name type="scientific">Xanthomonas oryzae pv. oryzae</name>
    <dbReference type="NCBI Taxonomy" id="64187"/>
    <lineage>
        <taxon>Bacteria</taxon>
        <taxon>Pseudomonadati</taxon>
        <taxon>Pseudomonadota</taxon>
        <taxon>Gammaproteobacteria</taxon>
        <taxon>Lysobacterales</taxon>
        <taxon>Lysobacteraceae</taxon>
        <taxon>Xanthomonas</taxon>
    </lineage>
</organism>
<dbReference type="EMBL" id="JXEA01000108">
    <property type="protein sequence ID" value="OLG91875.1"/>
    <property type="molecule type" value="Genomic_DNA"/>
</dbReference>
<name>A0A854CMK2_XANOO</name>
<comment type="caution">
    <text evidence="1">The sequence shown here is derived from an EMBL/GenBank/DDBJ whole genome shotgun (WGS) entry which is preliminary data.</text>
</comment>
<evidence type="ECO:0000313" key="1">
    <source>
        <dbReference type="EMBL" id="OLG91875.1"/>
    </source>
</evidence>
<sequence length="67" mass="8015">MHRLLSLRDRQRFLFENLTVLQIDQSKRNAWCVMVGVQDRHSNGDRCVRIYLLRAFLISRRSTLALQ</sequence>
<proteinExistence type="predicted"/>
<accession>A0A854CMK2</accession>
<dbReference type="AlphaFoldDB" id="A0A854CMK2"/>
<reference evidence="1" key="1">
    <citation type="submission" date="2015-01" db="EMBL/GenBank/DDBJ databases">
        <title>Population genomics of rice bacterial leaf blight strains from India.</title>
        <authorList>
            <person name="Midha S."/>
            <person name="Anil M.G."/>
            <person name="Mishra D."/>
            <person name="Brahma K."/>
            <person name="Laha G.S."/>
            <person name="Sundaram R.M."/>
            <person name="Sonti R.V."/>
            <person name="Patil P.B."/>
        </authorList>
    </citation>
    <scope>NUCLEOTIDE SEQUENCE</scope>
    <source>
        <strain evidence="1">BXO512</strain>
    </source>
</reference>
<gene>
    <name evidence="1" type="ORF">BXO512_09350</name>
</gene>
<protein>
    <submittedName>
        <fullName evidence="1">Uncharacterized protein</fullName>
    </submittedName>
</protein>